<dbReference type="PRINTS" id="PR00188">
    <property type="entry name" value="PLANTGLOBIN"/>
</dbReference>
<keyword evidence="4" id="KW-0479">Metal-binding</keyword>
<keyword evidence="3 6" id="KW-0561">Oxygen transport</keyword>
<dbReference type="AlphaFoldDB" id="A0ABD3VKL0"/>
<keyword evidence="9" id="KW-1185">Reference proteome</keyword>
<keyword evidence="2 6" id="KW-0349">Heme</keyword>
<dbReference type="PANTHER" id="PTHR46458">
    <property type="entry name" value="BLR2807 PROTEIN"/>
    <property type="match status" value="1"/>
</dbReference>
<dbReference type="PROSITE" id="PS01033">
    <property type="entry name" value="GLOBIN"/>
    <property type="match status" value="1"/>
</dbReference>
<dbReference type="Gene3D" id="1.10.490.10">
    <property type="entry name" value="Globins"/>
    <property type="match status" value="1"/>
</dbReference>
<evidence type="ECO:0000256" key="1">
    <source>
        <dbReference type="ARBA" id="ARBA00022448"/>
    </source>
</evidence>
<dbReference type="InterPro" id="IPR009050">
    <property type="entry name" value="Globin-like_sf"/>
</dbReference>
<evidence type="ECO:0000256" key="5">
    <source>
        <dbReference type="ARBA" id="ARBA00023004"/>
    </source>
</evidence>
<accession>A0ABD3VKL0</accession>
<dbReference type="GO" id="GO:0046872">
    <property type="term" value="F:metal ion binding"/>
    <property type="evidence" value="ECO:0007669"/>
    <property type="project" value="UniProtKB-KW"/>
</dbReference>
<dbReference type="PANTHER" id="PTHR46458:SF1">
    <property type="entry name" value="GEO09476P1"/>
    <property type="match status" value="1"/>
</dbReference>
<dbReference type="InterPro" id="IPR050532">
    <property type="entry name" value="Globin-like_OT"/>
</dbReference>
<feature type="domain" description="Globin" evidence="7">
    <location>
        <begin position="31"/>
        <end position="178"/>
    </location>
</feature>
<organism evidence="8 9">
    <name type="scientific">Sinanodonta woodiana</name>
    <name type="common">Chinese pond mussel</name>
    <name type="synonym">Anodonta woodiana</name>
    <dbReference type="NCBI Taxonomy" id="1069815"/>
    <lineage>
        <taxon>Eukaryota</taxon>
        <taxon>Metazoa</taxon>
        <taxon>Spiralia</taxon>
        <taxon>Lophotrochozoa</taxon>
        <taxon>Mollusca</taxon>
        <taxon>Bivalvia</taxon>
        <taxon>Autobranchia</taxon>
        <taxon>Heteroconchia</taxon>
        <taxon>Palaeoheterodonta</taxon>
        <taxon>Unionida</taxon>
        <taxon>Unionoidea</taxon>
        <taxon>Unionidae</taxon>
        <taxon>Unioninae</taxon>
        <taxon>Sinanodonta</taxon>
    </lineage>
</organism>
<keyword evidence="1 6" id="KW-0813">Transport</keyword>
<evidence type="ECO:0000313" key="9">
    <source>
        <dbReference type="Proteomes" id="UP001634394"/>
    </source>
</evidence>
<dbReference type="InterPro" id="IPR000971">
    <property type="entry name" value="Globin"/>
</dbReference>
<evidence type="ECO:0000259" key="7">
    <source>
        <dbReference type="PROSITE" id="PS01033"/>
    </source>
</evidence>
<proteinExistence type="inferred from homology"/>
<reference evidence="8 9" key="1">
    <citation type="submission" date="2024-11" db="EMBL/GenBank/DDBJ databases">
        <title>Chromosome-level genome assembly of the freshwater bivalve Anodonta woodiana.</title>
        <authorList>
            <person name="Chen X."/>
        </authorList>
    </citation>
    <scope>NUCLEOTIDE SEQUENCE [LARGE SCALE GENOMIC DNA]</scope>
    <source>
        <strain evidence="8">MN2024</strain>
        <tissue evidence="8">Gills</tissue>
    </source>
</reference>
<dbReference type="InterPro" id="IPR012292">
    <property type="entry name" value="Globin/Proto"/>
</dbReference>
<name>A0ABD3VKL0_SINWO</name>
<sequence>MGNTNNVERNVKKRNNNGSVVVHRVKEKPPGLTDEQKKLLRNVWHGLKEDIEKVGVITFMRLFETHPEVHDAFLPFRSLSMSDMEQSAILRSHALRVMAMVDKGISRLDNPEKFFIVMEELGTRHTNYNATEEYIDLMGEQFIHALKPHLTDQWSEAHEKAFSDLFHIMAYYMKRGMEKREDNVKRFS</sequence>
<dbReference type="Pfam" id="PF00042">
    <property type="entry name" value="Globin"/>
    <property type="match status" value="1"/>
</dbReference>
<dbReference type="GO" id="GO:0005344">
    <property type="term" value="F:oxygen carrier activity"/>
    <property type="evidence" value="ECO:0007669"/>
    <property type="project" value="UniProtKB-KW"/>
</dbReference>
<gene>
    <name evidence="8" type="ORF">ACJMK2_007153</name>
</gene>
<evidence type="ECO:0000313" key="8">
    <source>
        <dbReference type="EMBL" id="KAL3861067.1"/>
    </source>
</evidence>
<keyword evidence="5" id="KW-0408">Iron</keyword>
<evidence type="ECO:0000256" key="4">
    <source>
        <dbReference type="ARBA" id="ARBA00022723"/>
    </source>
</evidence>
<evidence type="ECO:0000256" key="3">
    <source>
        <dbReference type="ARBA" id="ARBA00022621"/>
    </source>
</evidence>
<dbReference type="EMBL" id="JBJQND010000011">
    <property type="protein sequence ID" value="KAL3861067.1"/>
    <property type="molecule type" value="Genomic_DNA"/>
</dbReference>
<evidence type="ECO:0000256" key="6">
    <source>
        <dbReference type="RuleBase" id="RU000356"/>
    </source>
</evidence>
<dbReference type="SUPFAM" id="SSF46458">
    <property type="entry name" value="Globin-like"/>
    <property type="match status" value="1"/>
</dbReference>
<evidence type="ECO:0000256" key="2">
    <source>
        <dbReference type="ARBA" id="ARBA00022617"/>
    </source>
</evidence>
<comment type="similarity">
    <text evidence="6">Belongs to the globin family.</text>
</comment>
<dbReference type="Proteomes" id="UP001634394">
    <property type="component" value="Unassembled WGS sequence"/>
</dbReference>
<protein>
    <recommendedName>
        <fullName evidence="7">Globin domain-containing protein</fullName>
    </recommendedName>
</protein>
<comment type="caution">
    <text evidence="8">The sequence shown here is derived from an EMBL/GenBank/DDBJ whole genome shotgun (WGS) entry which is preliminary data.</text>
</comment>